<proteinExistence type="predicted"/>
<dbReference type="EMBL" id="JACSPO010000012">
    <property type="protein sequence ID" value="MBD8063549.1"/>
    <property type="molecule type" value="Genomic_DNA"/>
</dbReference>
<dbReference type="Proteomes" id="UP000661894">
    <property type="component" value="Unassembled WGS sequence"/>
</dbReference>
<feature type="region of interest" description="Disordered" evidence="1">
    <location>
        <begin position="104"/>
        <end position="125"/>
    </location>
</feature>
<comment type="caution">
    <text evidence="3">The sequence shown here is derived from an EMBL/GenBank/DDBJ whole genome shotgun (WGS) entry which is preliminary data.</text>
</comment>
<feature type="transmembrane region" description="Helical" evidence="2">
    <location>
        <begin position="12"/>
        <end position="35"/>
    </location>
</feature>
<keyword evidence="2" id="KW-0812">Transmembrane</keyword>
<accession>A0ABR8Z5M4</accession>
<evidence type="ECO:0000313" key="3">
    <source>
        <dbReference type="EMBL" id="MBD8063549.1"/>
    </source>
</evidence>
<protein>
    <recommendedName>
        <fullName evidence="5">NusG domain-containing protein</fullName>
    </recommendedName>
</protein>
<feature type="compositionally biased region" description="Basic and acidic residues" evidence="1">
    <location>
        <begin position="116"/>
        <end position="125"/>
    </location>
</feature>
<keyword evidence="4" id="KW-1185">Reference proteome</keyword>
<keyword evidence="2" id="KW-1133">Transmembrane helix</keyword>
<name>A0ABR8Z5M4_9MICO</name>
<dbReference type="RefSeq" id="WP_251840645.1">
    <property type="nucleotide sequence ID" value="NZ_JACSPO010000012.1"/>
</dbReference>
<keyword evidence="2" id="KW-0472">Membrane</keyword>
<reference evidence="3 4" key="1">
    <citation type="submission" date="2020-08" db="EMBL/GenBank/DDBJ databases">
        <title>A Genomic Blueprint of the Chicken Gut Microbiome.</title>
        <authorList>
            <person name="Gilroy R."/>
            <person name="Ravi A."/>
            <person name="Getino M."/>
            <person name="Pursley I."/>
            <person name="Horton D.L."/>
            <person name="Alikhan N.-F."/>
            <person name="Baker D."/>
            <person name="Gharbi K."/>
            <person name="Hall N."/>
            <person name="Watson M."/>
            <person name="Adriaenssens E.M."/>
            <person name="Foster-Nyarko E."/>
            <person name="Jarju S."/>
            <person name="Secka A."/>
            <person name="Antonio M."/>
            <person name="Oren A."/>
            <person name="Chaudhuri R."/>
            <person name="La Ragione R.M."/>
            <person name="Hildebrand F."/>
            <person name="Pallen M.J."/>
        </authorList>
    </citation>
    <scope>NUCLEOTIDE SEQUENCE [LARGE SCALE GENOMIC DNA]</scope>
    <source>
        <strain evidence="3 4">Sa1BUA1</strain>
    </source>
</reference>
<evidence type="ECO:0000256" key="1">
    <source>
        <dbReference type="SAM" id="MobiDB-lite"/>
    </source>
</evidence>
<evidence type="ECO:0008006" key="5">
    <source>
        <dbReference type="Google" id="ProtNLM"/>
    </source>
</evidence>
<sequence length="125" mass="13376">MAERLTGEARDRVRASALTFVGGLTILLVAVGLYVTLVGSEQTSVVPSTVVAVSDDGRRVTVELVHRTCEVPSGIAVDERADEVVLTARVMAPTAEDDECLPVTTRESVTLTEPLGTRELRTTRP</sequence>
<evidence type="ECO:0000256" key="2">
    <source>
        <dbReference type="SAM" id="Phobius"/>
    </source>
</evidence>
<organism evidence="3 4">
    <name type="scientific">Oceanitalea stevensii</name>
    <dbReference type="NCBI Taxonomy" id="2763072"/>
    <lineage>
        <taxon>Bacteria</taxon>
        <taxon>Bacillati</taxon>
        <taxon>Actinomycetota</taxon>
        <taxon>Actinomycetes</taxon>
        <taxon>Micrococcales</taxon>
        <taxon>Bogoriellaceae</taxon>
        <taxon>Georgenia</taxon>
    </lineage>
</organism>
<evidence type="ECO:0000313" key="4">
    <source>
        <dbReference type="Proteomes" id="UP000661894"/>
    </source>
</evidence>
<gene>
    <name evidence="3" type="ORF">H9624_14595</name>
</gene>